<name>A0A0K2UV71_LEPSM</name>
<sequence length="79" mass="9033">IRPITGNNTHPSPVEALRSLKVILFVKNYELVLRNPGVEEELNDEDDGKIVIKSTTSHFFLSDIQENEHDKDAIESWET</sequence>
<evidence type="ECO:0000313" key="1">
    <source>
        <dbReference type="EMBL" id="CDW41807.1"/>
    </source>
</evidence>
<reference evidence="1" key="1">
    <citation type="submission" date="2014-05" db="EMBL/GenBank/DDBJ databases">
        <authorList>
            <person name="Chronopoulou M."/>
        </authorList>
    </citation>
    <scope>NUCLEOTIDE SEQUENCE</scope>
    <source>
        <tissue evidence="1">Whole organism</tissue>
    </source>
</reference>
<dbReference type="AlphaFoldDB" id="A0A0K2UV71"/>
<dbReference type="EMBL" id="HACA01024446">
    <property type="protein sequence ID" value="CDW41807.1"/>
    <property type="molecule type" value="Transcribed_RNA"/>
</dbReference>
<accession>A0A0K2UV71</accession>
<protein>
    <submittedName>
        <fullName evidence="1">Uncharacterized protein</fullName>
    </submittedName>
</protein>
<feature type="non-terminal residue" evidence="1">
    <location>
        <position position="1"/>
    </location>
</feature>
<organism evidence="1">
    <name type="scientific">Lepeophtheirus salmonis</name>
    <name type="common">Salmon louse</name>
    <name type="synonym">Caligus salmonis</name>
    <dbReference type="NCBI Taxonomy" id="72036"/>
    <lineage>
        <taxon>Eukaryota</taxon>
        <taxon>Metazoa</taxon>
        <taxon>Ecdysozoa</taxon>
        <taxon>Arthropoda</taxon>
        <taxon>Crustacea</taxon>
        <taxon>Multicrustacea</taxon>
        <taxon>Hexanauplia</taxon>
        <taxon>Copepoda</taxon>
        <taxon>Siphonostomatoida</taxon>
        <taxon>Caligidae</taxon>
        <taxon>Lepeophtheirus</taxon>
    </lineage>
</organism>
<proteinExistence type="predicted"/>